<accession>A0A454Y136</accession>
<accession>A0A8R1Y6N7</accession>
<organism evidence="1 2">
    <name type="scientific">Pristionchus pacificus</name>
    <name type="common">Parasitic nematode worm</name>
    <dbReference type="NCBI Taxonomy" id="54126"/>
    <lineage>
        <taxon>Eukaryota</taxon>
        <taxon>Metazoa</taxon>
        <taxon>Ecdysozoa</taxon>
        <taxon>Nematoda</taxon>
        <taxon>Chromadorea</taxon>
        <taxon>Rhabditida</taxon>
        <taxon>Rhabditina</taxon>
        <taxon>Diplogasteromorpha</taxon>
        <taxon>Diplogasteroidea</taxon>
        <taxon>Neodiplogasteridae</taxon>
        <taxon>Pristionchus</taxon>
    </lineage>
</organism>
<dbReference type="AlphaFoldDB" id="A0A454Y136"/>
<evidence type="ECO:0000313" key="2">
    <source>
        <dbReference type="Proteomes" id="UP000005239"/>
    </source>
</evidence>
<dbReference type="EnsemblMetazoa" id="PPA01081.1">
    <property type="protein sequence ID" value="PPA01081.1"/>
    <property type="gene ID" value="WBGene00090635"/>
</dbReference>
<dbReference type="Proteomes" id="UP000005239">
    <property type="component" value="Unassembled WGS sequence"/>
</dbReference>
<proteinExistence type="predicted"/>
<sequence>MNVGEIKVNFGYVDDITKPGLNRFGVRLTSKSEKHIAYEVPSPFSLMESGSYLSLKDGISSLEDSSTQKTPAHARLRIRPTVGLNLRATPSKFRTLKNEDYKELAPGILKPGEIIELDRFLPVDADVDQDCCHLLYREVQASEKDAKAAMRKEGYYDGELIVFKKH</sequence>
<dbReference type="OrthoDB" id="433474at2759"/>
<reference evidence="2" key="1">
    <citation type="journal article" date="2008" name="Nat. Genet.">
        <title>The Pristionchus pacificus genome provides a unique perspective on nematode lifestyle and parasitism.</title>
        <authorList>
            <person name="Dieterich C."/>
            <person name="Clifton S.W."/>
            <person name="Schuster L.N."/>
            <person name="Chinwalla A."/>
            <person name="Delehaunty K."/>
            <person name="Dinkelacker I."/>
            <person name="Fulton L."/>
            <person name="Fulton R."/>
            <person name="Godfrey J."/>
            <person name="Minx P."/>
            <person name="Mitreva M."/>
            <person name="Roeseler W."/>
            <person name="Tian H."/>
            <person name="Witte H."/>
            <person name="Yang S.P."/>
            <person name="Wilson R.K."/>
            <person name="Sommer R.J."/>
        </authorList>
    </citation>
    <scope>NUCLEOTIDE SEQUENCE [LARGE SCALE GENOMIC DNA]</scope>
    <source>
        <strain evidence="2">PS312</strain>
    </source>
</reference>
<protein>
    <submittedName>
        <fullName evidence="1">Uncharacterized protein</fullName>
    </submittedName>
</protein>
<evidence type="ECO:0000313" key="1">
    <source>
        <dbReference type="EnsemblMetazoa" id="PPA01081.1"/>
    </source>
</evidence>
<name>A0A454Y136_PRIPA</name>
<reference evidence="1" key="2">
    <citation type="submission" date="2022-06" db="UniProtKB">
        <authorList>
            <consortium name="EnsemblMetazoa"/>
        </authorList>
    </citation>
    <scope>IDENTIFICATION</scope>
    <source>
        <strain evidence="1">PS312</strain>
    </source>
</reference>
<gene>
    <name evidence="1" type="primary">WBGene00090635</name>
</gene>
<keyword evidence="2" id="KW-1185">Reference proteome</keyword>